<dbReference type="GO" id="GO:0005886">
    <property type="term" value="C:plasma membrane"/>
    <property type="evidence" value="ECO:0007669"/>
    <property type="project" value="UniProtKB-SubCell"/>
</dbReference>
<evidence type="ECO:0000256" key="3">
    <source>
        <dbReference type="ARBA" id="ARBA00022448"/>
    </source>
</evidence>
<dbReference type="PANTHER" id="PTHR36838">
    <property type="entry name" value="AUXIN EFFLUX CARRIER FAMILY PROTEIN"/>
    <property type="match status" value="1"/>
</dbReference>
<keyword evidence="4" id="KW-1003">Cell membrane</keyword>
<feature type="transmembrane region" description="Helical" evidence="8">
    <location>
        <begin position="91"/>
        <end position="114"/>
    </location>
</feature>
<keyword evidence="3" id="KW-0813">Transport</keyword>
<evidence type="ECO:0000256" key="7">
    <source>
        <dbReference type="ARBA" id="ARBA00023136"/>
    </source>
</evidence>
<reference evidence="9 10" key="1">
    <citation type="submission" date="2018-09" db="EMBL/GenBank/DDBJ databases">
        <title>Bacillus saliacetes sp. nov., isolated from Thai shrimp paste (Ka-pi).</title>
        <authorList>
            <person name="Daroonpunt R."/>
            <person name="Tanasupawat S."/>
            <person name="Yiamsombut S."/>
        </authorList>
    </citation>
    <scope>NUCLEOTIDE SEQUENCE [LARGE SCALE GENOMIC DNA]</scope>
    <source>
        <strain evidence="9 10">SKP7-4</strain>
    </source>
</reference>
<comment type="caution">
    <text evidence="9">The sequence shown here is derived from an EMBL/GenBank/DDBJ whole genome shotgun (WGS) entry which is preliminary data.</text>
</comment>
<evidence type="ECO:0000256" key="5">
    <source>
        <dbReference type="ARBA" id="ARBA00022692"/>
    </source>
</evidence>
<dbReference type="EMBL" id="QXIR01000010">
    <property type="protein sequence ID" value="RIW34734.1"/>
    <property type="molecule type" value="Genomic_DNA"/>
</dbReference>
<evidence type="ECO:0000256" key="6">
    <source>
        <dbReference type="ARBA" id="ARBA00022989"/>
    </source>
</evidence>
<dbReference type="InterPro" id="IPR004776">
    <property type="entry name" value="Mem_transp_PIN-like"/>
</dbReference>
<dbReference type="PANTHER" id="PTHR36838:SF1">
    <property type="entry name" value="SLR1864 PROTEIN"/>
    <property type="match status" value="1"/>
</dbReference>
<accession>A0A3A1R3B3</accession>
<keyword evidence="5 8" id="KW-0812">Transmembrane</keyword>
<organism evidence="9 10">
    <name type="scientific">Bacillus salacetis</name>
    <dbReference type="NCBI Taxonomy" id="2315464"/>
    <lineage>
        <taxon>Bacteria</taxon>
        <taxon>Bacillati</taxon>
        <taxon>Bacillota</taxon>
        <taxon>Bacilli</taxon>
        <taxon>Bacillales</taxon>
        <taxon>Bacillaceae</taxon>
        <taxon>Bacillus</taxon>
    </lineage>
</organism>
<gene>
    <name evidence="9" type="ORF">D3H55_09495</name>
</gene>
<dbReference type="InterPro" id="IPR038770">
    <property type="entry name" value="Na+/solute_symporter_sf"/>
</dbReference>
<feature type="transmembrane region" description="Helical" evidence="8">
    <location>
        <begin position="120"/>
        <end position="141"/>
    </location>
</feature>
<feature type="transmembrane region" description="Helical" evidence="8">
    <location>
        <begin position="182"/>
        <end position="202"/>
    </location>
</feature>
<feature type="transmembrane region" description="Helical" evidence="8">
    <location>
        <begin position="153"/>
        <end position="176"/>
    </location>
</feature>
<proteinExistence type="inferred from homology"/>
<feature type="transmembrane region" description="Helical" evidence="8">
    <location>
        <begin position="6"/>
        <end position="24"/>
    </location>
</feature>
<evidence type="ECO:0000313" key="9">
    <source>
        <dbReference type="EMBL" id="RIW34734.1"/>
    </source>
</evidence>
<keyword evidence="6 8" id="KW-1133">Transmembrane helix</keyword>
<dbReference type="Gene3D" id="1.20.1530.20">
    <property type="match status" value="1"/>
</dbReference>
<protein>
    <submittedName>
        <fullName evidence="9">AEC family transporter</fullName>
    </submittedName>
</protein>
<comment type="subcellular location">
    <subcellularLocation>
        <location evidence="1">Cell membrane</location>
        <topology evidence="1">Multi-pass membrane protein</topology>
    </subcellularLocation>
</comment>
<feature type="transmembrane region" description="Helical" evidence="8">
    <location>
        <begin position="55"/>
        <end position="79"/>
    </location>
</feature>
<dbReference type="Proteomes" id="UP000265801">
    <property type="component" value="Unassembled WGS sequence"/>
</dbReference>
<evidence type="ECO:0000256" key="2">
    <source>
        <dbReference type="ARBA" id="ARBA00010145"/>
    </source>
</evidence>
<dbReference type="Pfam" id="PF03547">
    <property type="entry name" value="Mem_trans"/>
    <property type="match status" value="1"/>
</dbReference>
<name>A0A3A1R3B3_9BACI</name>
<evidence type="ECO:0000313" key="10">
    <source>
        <dbReference type="Proteomes" id="UP000265801"/>
    </source>
</evidence>
<feature type="transmembrane region" description="Helical" evidence="8">
    <location>
        <begin position="276"/>
        <end position="298"/>
    </location>
</feature>
<evidence type="ECO:0000256" key="4">
    <source>
        <dbReference type="ARBA" id="ARBA00022475"/>
    </source>
</evidence>
<dbReference type="RefSeq" id="WP_119546672.1">
    <property type="nucleotide sequence ID" value="NZ_QXIR01000010.1"/>
</dbReference>
<dbReference type="OrthoDB" id="148377at2"/>
<sequence length="300" mass="32420">MSFILIVLPVFLILTVGFIGQRVLDLDIKSISTAALYLMLPFLAFQTFYENELNLNYLYIVLFCVSLLFGLIVVSFLAGKMTNRPQTKTPAFILAGAFMNSGNYGVPVILFAFGETGFQYAVIMMVIQSLLMNTVGLYFAAKGSKKGATLKDSLITILKMPVLYGSIAGLLMQIGSVSVPDFLYNGMTLIASATIPTIMLVLGMQLANISKKDVQLKELSAVLVIRLVASPIIAYAITVLLSLDSLLSSVLIVLAAMPTAANTTMFAVQFDTEPDLVSFSTLVTTSISIISVPLMIMLMS</sequence>
<keyword evidence="10" id="KW-1185">Reference proteome</keyword>
<evidence type="ECO:0000256" key="1">
    <source>
        <dbReference type="ARBA" id="ARBA00004651"/>
    </source>
</evidence>
<evidence type="ECO:0000256" key="8">
    <source>
        <dbReference type="SAM" id="Phobius"/>
    </source>
</evidence>
<keyword evidence="7 8" id="KW-0472">Membrane</keyword>
<dbReference type="GO" id="GO:0055085">
    <property type="term" value="P:transmembrane transport"/>
    <property type="evidence" value="ECO:0007669"/>
    <property type="project" value="InterPro"/>
</dbReference>
<comment type="similarity">
    <text evidence="2">Belongs to the auxin efflux carrier (TC 2.A.69) family.</text>
</comment>
<dbReference type="AlphaFoldDB" id="A0A3A1R3B3"/>
<feature type="transmembrane region" description="Helical" evidence="8">
    <location>
        <begin position="223"/>
        <end position="256"/>
    </location>
</feature>